<evidence type="ECO:0000313" key="2">
    <source>
        <dbReference type="Proteomes" id="UP001500034"/>
    </source>
</evidence>
<accession>A0ABP7S4I2</accession>
<comment type="caution">
    <text evidence="1">The sequence shown here is derived from an EMBL/GenBank/DDBJ whole genome shotgun (WGS) entry which is preliminary data.</text>
</comment>
<reference evidence="2" key="1">
    <citation type="journal article" date="2019" name="Int. J. Syst. Evol. Microbiol.">
        <title>The Global Catalogue of Microorganisms (GCM) 10K type strain sequencing project: providing services to taxonomists for standard genome sequencing and annotation.</title>
        <authorList>
            <consortium name="The Broad Institute Genomics Platform"/>
            <consortium name="The Broad Institute Genome Sequencing Center for Infectious Disease"/>
            <person name="Wu L."/>
            <person name="Ma J."/>
        </authorList>
    </citation>
    <scope>NUCLEOTIDE SEQUENCE [LARGE SCALE GENOMIC DNA]</scope>
    <source>
        <strain evidence="2">JCM 17027</strain>
    </source>
</reference>
<sequence>MRATRAALGSCGRRRAYAQVSDGDTVPMKQPFWSEGVRLPNGRAERWLCLWGALPAYGGGRLGGEAKLTIEGSM</sequence>
<proteinExistence type="predicted"/>
<name>A0ABP7S4I2_9ACTN</name>
<dbReference type="Proteomes" id="UP001500034">
    <property type="component" value="Unassembled WGS sequence"/>
</dbReference>
<keyword evidence="2" id="KW-1185">Reference proteome</keyword>
<gene>
    <name evidence="1" type="ORF">GCM10022384_60970</name>
</gene>
<organism evidence="1 2">
    <name type="scientific">Streptomyces marokkonensis</name>
    <dbReference type="NCBI Taxonomy" id="324855"/>
    <lineage>
        <taxon>Bacteria</taxon>
        <taxon>Bacillati</taxon>
        <taxon>Actinomycetota</taxon>
        <taxon>Actinomycetes</taxon>
        <taxon>Kitasatosporales</taxon>
        <taxon>Streptomycetaceae</taxon>
        <taxon>Streptomyces</taxon>
    </lineage>
</organism>
<protein>
    <submittedName>
        <fullName evidence="1">Uncharacterized protein</fullName>
    </submittedName>
</protein>
<evidence type="ECO:0000313" key="1">
    <source>
        <dbReference type="EMBL" id="GAA4006580.1"/>
    </source>
</evidence>
<dbReference type="EMBL" id="BAABCQ010000179">
    <property type="protein sequence ID" value="GAA4006580.1"/>
    <property type="molecule type" value="Genomic_DNA"/>
</dbReference>